<feature type="compositionally biased region" description="Basic and acidic residues" evidence="1">
    <location>
        <begin position="102"/>
        <end position="114"/>
    </location>
</feature>
<sequence>MAVLDAPLVRRWFGVLSDRTVPLMPHWGITPSAAEHEVLAEGRELVLRAIADSTIPGPPHRPAPEPAARQLQTYLHALAAGVGGTQATLRGSAPDPLTADRPAVHWSDRTRSEDAGGAPRRPRNGAGRESHGRRPAVRPSTVGSGTASDTRGTPAARPVEHDAAGAPEDDGSAPSMALVAGLIAGAAALQDSLGGWSPPETPKAEPTAAEVARLAGVTAAELAVDGADLAAIAAQAAGTAVLGWTVGVPGDARALTEYRTRGLIGMLLIALQQASRAPEPPAEPASCGAGPGEHRGSAFDAEIGFEIRCEDPERDTLIAELQPLAQEVRVWSSNGVHAFHVHTRRPGEVISLAYASGMLFDLEITALPGS</sequence>
<dbReference type="AlphaFoldDB" id="A0A938YH80"/>
<dbReference type="Proteomes" id="UP000663792">
    <property type="component" value="Unassembled WGS sequence"/>
</dbReference>
<protein>
    <recommendedName>
        <fullName evidence="2">Fatty acid kinase subunit A-like middle domain-containing protein</fullName>
    </recommendedName>
</protein>
<dbReference type="EMBL" id="JAERWK010000029">
    <property type="protein sequence ID" value="MBM9469558.1"/>
    <property type="molecule type" value="Genomic_DNA"/>
</dbReference>
<feature type="compositionally biased region" description="Low complexity" evidence="1">
    <location>
        <begin position="115"/>
        <end position="125"/>
    </location>
</feature>
<name>A0A938YH80_9ACTN</name>
<feature type="region of interest" description="Disordered" evidence="1">
    <location>
        <begin position="86"/>
        <end position="173"/>
    </location>
</feature>
<feature type="domain" description="Fatty acid kinase subunit A-like middle" evidence="2">
    <location>
        <begin position="307"/>
        <end position="367"/>
    </location>
</feature>
<evidence type="ECO:0000259" key="2">
    <source>
        <dbReference type="Pfam" id="PF21645"/>
    </source>
</evidence>
<comment type="caution">
    <text evidence="3">The sequence shown here is derived from an EMBL/GenBank/DDBJ whole genome shotgun (WGS) entry which is preliminary data.</text>
</comment>
<organism evidence="3 4">
    <name type="scientific">Nakamurella leprariae</name>
    <dbReference type="NCBI Taxonomy" id="2803911"/>
    <lineage>
        <taxon>Bacteria</taxon>
        <taxon>Bacillati</taxon>
        <taxon>Actinomycetota</taxon>
        <taxon>Actinomycetes</taxon>
        <taxon>Nakamurellales</taxon>
        <taxon>Nakamurellaceae</taxon>
        <taxon>Nakamurella</taxon>
    </lineage>
</organism>
<evidence type="ECO:0000313" key="3">
    <source>
        <dbReference type="EMBL" id="MBM9469558.1"/>
    </source>
</evidence>
<reference evidence="3" key="1">
    <citation type="submission" date="2021-01" db="EMBL/GenBank/DDBJ databases">
        <title>YIM 132084 draft genome.</title>
        <authorList>
            <person name="An D."/>
        </authorList>
    </citation>
    <scope>NUCLEOTIDE SEQUENCE</scope>
    <source>
        <strain evidence="3">YIM 132084</strain>
    </source>
</reference>
<dbReference type="InterPro" id="IPR048394">
    <property type="entry name" value="FakA-like_M"/>
</dbReference>
<keyword evidence="4" id="KW-1185">Reference proteome</keyword>
<evidence type="ECO:0000313" key="4">
    <source>
        <dbReference type="Proteomes" id="UP000663792"/>
    </source>
</evidence>
<accession>A0A938YH80</accession>
<feature type="compositionally biased region" description="Polar residues" evidence="1">
    <location>
        <begin position="141"/>
        <end position="151"/>
    </location>
</feature>
<proteinExistence type="predicted"/>
<dbReference type="RefSeq" id="WP_205262521.1">
    <property type="nucleotide sequence ID" value="NZ_JAERWK010000029.1"/>
</dbReference>
<gene>
    <name evidence="3" type="ORF">JL106_19925</name>
</gene>
<evidence type="ECO:0000256" key="1">
    <source>
        <dbReference type="SAM" id="MobiDB-lite"/>
    </source>
</evidence>
<dbReference type="Pfam" id="PF21645">
    <property type="entry name" value="FakA-like_M"/>
    <property type="match status" value="1"/>
</dbReference>